<proteinExistence type="predicted"/>
<gene>
    <name evidence="1" type="ORF">POM88_027584</name>
</gene>
<dbReference type="Proteomes" id="UP001237642">
    <property type="component" value="Unassembled WGS sequence"/>
</dbReference>
<reference evidence="1" key="2">
    <citation type="submission" date="2023-05" db="EMBL/GenBank/DDBJ databases">
        <authorList>
            <person name="Schelkunov M.I."/>
        </authorList>
    </citation>
    <scope>NUCLEOTIDE SEQUENCE</scope>
    <source>
        <strain evidence="1">Hsosn_3</strain>
        <tissue evidence="1">Leaf</tissue>
    </source>
</reference>
<organism evidence="1 2">
    <name type="scientific">Heracleum sosnowskyi</name>
    <dbReference type="NCBI Taxonomy" id="360622"/>
    <lineage>
        <taxon>Eukaryota</taxon>
        <taxon>Viridiplantae</taxon>
        <taxon>Streptophyta</taxon>
        <taxon>Embryophyta</taxon>
        <taxon>Tracheophyta</taxon>
        <taxon>Spermatophyta</taxon>
        <taxon>Magnoliopsida</taxon>
        <taxon>eudicotyledons</taxon>
        <taxon>Gunneridae</taxon>
        <taxon>Pentapetalae</taxon>
        <taxon>asterids</taxon>
        <taxon>campanulids</taxon>
        <taxon>Apiales</taxon>
        <taxon>Apiaceae</taxon>
        <taxon>Apioideae</taxon>
        <taxon>apioid superclade</taxon>
        <taxon>Tordylieae</taxon>
        <taxon>Tordyliinae</taxon>
        <taxon>Heracleum</taxon>
    </lineage>
</organism>
<name>A0AAD8I8P0_9APIA</name>
<dbReference type="InterPro" id="IPR009818">
    <property type="entry name" value="PAM2_motif"/>
</dbReference>
<sequence length="157" mass="17652">MALVSGGRSSLNPNAPLFVPAAVRQVEDFSPEWWQLVTTSTWFHDYWVSQRQGDNDFYGNNEDDLADIVDLLPDSIDLAADEELISMEAQYEQFIQSSEAGNMLLLLLKSGLKSQVWYVVDSGYVKQRHYIPSTGMYSLDVVQISRVQADQRAGRAG</sequence>
<reference evidence="1" key="1">
    <citation type="submission" date="2023-02" db="EMBL/GenBank/DDBJ databases">
        <title>Genome of toxic invasive species Heracleum sosnowskyi carries increased number of genes despite the absence of recent whole-genome duplications.</title>
        <authorList>
            <person name="Schelkunov M."/>
            <person name="Shtratnikova V."/>
            <person name="Makarenko M."/>
            <person name="Klepikova A."/>
            <person name="Omelchenko D."/>
            <person name="Novikova G."/>
            <person name="Obukhova E."/>
            <person name="Bogdanov V."/>
            <person name="Penin A."/>
            <person name="Logacheva M."/>
        </authorList>
    </citation>
    <scope>NUCLEOTIDE SEQUENCE</scope>
    <source>
        <strain evidence="1">Hsosn_3</strain>
        <tissue evidence="1">Leaf</tissue>
    </source>
</reference>
<dbReference type="PANTHER" id="PTHR33790:SF10">
    <property type="entry name" value="PROTEIN EARLY RESPONSIVE TO DEHYDRATION 15"/>
    <property type="match status" value="1"/>
</dbReference>
<evidence type="ECO:0000313" key="1">
    <source>
        <dbReference type="EMBL" id="KAK1380840.1"/>
    </source>
</evidence>
<keyword evidence="2" id="KW-1185">Reference proteome</keyword>
<dbReference type="Pfam" id="PF07145">
    <property type="entry name" value="PAM2"/>
    <property type="match status" value="1"/>
</dbReference>
<accession>A0AAD8I8P0</accession>
<dbReference type="PANTHER" id="PTHR33790">
    <property type="entry name" value="OS05G0344200 PROTEIN"/>
    <property type="match status" value="1"/>
</dbReference>
<dbReference type="InterPro" id="IPR027417">
    <property type="entry name" value="P-loop_NTPase"/>
</dbReference>
<dbReference type="EMBL" id="JAUIZM010000006">
    <property type="protein sequence ID" value="KAK1380840.1"/>
    <property type="molecule type" value="Genomic_DNA"/>
</dbReference>
<protein>
    <submittedName>
        <fullName evidence="1">Dehydration-induced protein ERD15</fullName>
    </submittedName>
</protein>
<comment type="caution">
    <text evidence="1">The sequence shown here is derived from an EMBL/GenBank/DDBJ whole genome shotgun (WGS) entry which is preliminary data.</text>
</comment>
<dbReference type="InterPro" id="IPR040414">
    <property type="entry name" value="CID1/CID2"/>
</dbReference>
<evidence type="ECO:0000313" key="2">
    <source>
        <dbReference type="Proteomes" id="UP001237642"/>
    </source>
</evidence>
<dbReference type="Gene3D" id="3.40.50.300">
    <property type="entry name" value="P-loop containing nucleotide triphosphate hydrolases"/>
    <property type="match status" value="1"/>
</dbReference>
<dbReference type="AlphaFoldDB" id="A0AAD8I8P0"/>